<dbReference type="PRINTS" id="PR00412">
    <property type="entry name" value="EPOXHYDRLASE"/>
</dbReference>
<dbReference type="PANTHER" id="PTHR43798">
    <property type="entry name" value="MONOACYLGLYCEROL LIPASE"/>
    <property type="match status" value="1"/>
</dbReference>
<feature type="region of interest" description="Disordered" evidence="1">
    <location>
        <begin position="281"/>
        <end position="319"/>
    </location>
</feature>
<dbReference type="PRINTS" id="PR00111">
    <property type="entry name" value="ABHYDROLASE"/>
</dbReference>
<dbReference type="SUPFAM" id="SSF53474">
    <property type="entry name" value="alpha/beta-Hydrolases"/>
    <property type="match status" value="1"/>
</dbReference>
<dbReference type="GO" id="GO:0016787">
    <property type="term" value="F:hydrolase activity"/>
    <property type="evidence" value="ECO:0007669"/>
    <property type="project" value="UniProtKB-KW"/>
</dbReference>
<reference evidence="3 4" key="1">
    <citation type="submission" date="2024-09" db="EMBL/GenBank/DDBJ databases">
        <authorList>
            <person name="Sun Q."/>
            <person name="Mori K."/>
        </authorList>
    </citation>
    <scope>NUCLEOTIDE SEQUENCE [LARGE SCALE GENOMIC DNA]</scope>
    <source>
        <strain evidence="3 4">CICC 10874</strain>
    </source>
</reference>
<accession>A0ABV6RA48</accession>
<evidence type="ECO:0000313" key="3">
    <source>
        <dbReference type="EMBL" id="MFC0673866.1"/>
    </source>
</evidence>
<evidence type="ECO:0000259" key="2">
    <source>
        <dbReference type="Pfam" id="PF00561"/>
    </source>
</evidence>
<dbReference type="InterPro" id="IPR000073">
    <property type="entry name" value="AB_hydrolase_1"/>
</dbReference>
<proteinExistence type="predicted"/>
<name>A0ABV6RA48_9MICO</name>
<keyword evidence="4" id="KW-1185">Reference proteome</keyword>
<dbReference type="Gene3D" id="3.40.50.1820">
    <property type="entry name" value="alpha/beta hydrolase"/>
    <property type="match status" value="1"/>
</dbReference>
<keyword evidence="3" id="KW-0378">Hydrolase</keyword>
<feature type="domain" description="AB hydrolase-1" evidence="2">
    <location>
        <begin position="31"/>
        <end position="129"/>
    </location>
</feature>
<dbReference type="InterPro" id="IPR000639">
    <property type="entry name" value="Epox_hydrolase-like"/>
</dbReference>
<sequence length="319" mass="33664">MTGPAGGLEEDPVSRDGRRLHSRLTGQGEAVVVLEAGLGATRDSWAGLVPLLEPHARVLVYDRAGLGRSEPAQDDRRLPSLVADLHAVTARVERPLVLVGHSWGGPIVRRFAEAHPRRVQGLVLVDPSDERCLAYFSRANALQTALAVPLMPLLARLGLIAAGVRPMTAGLPQEAAARLLDESSTVPAARAAAAEMAASGPDLVELRDHPPQLPDVPVTWISGVQASRLERGLRDSLVAAHEASARAHGRGRHVRAERSGHLVPMTEPELIAAEVRRILADEHEAAAPGRGPGTRDATSASPHLPPSPGSPRSAGTHLS</sequence>
<dbReference type="PANTHER" id="PTHR43798:SF33">
    <property type="entry name" value="HYDROLASE, PUTATIVE (AFU_ORTHOLOGUE AFUA_2G14860)-RELATED"/>
    <property type="match status" value="1"/>
</dbReference>
<dbReference type="InterPro" id="IPR050266">
    <property type="entry name" value="AB_hydrolase_sf"/>
</dbReference>
<dbReference type="Proteomes" id="UP001589793">
    <property type="component" value="Unassembled WGS sequence"/>
</dbReference>
<evidence type="ECO:0000313" key="4">
    <source>
        <dbReference type="Proteomes" id="UP001589793"/>
    </source>
</evidence>
<dbReference type="RefSeq" id="WP_376979779.1">
    <property type="nucleotide sequence ID" value="NZ_JBHLSV010000007.1"/>
</dbReference>
<dbReference type="Pfam" id="PF00561">
    <property type="entry name" value="Abhydrolase_1"/>
    <property type="match status" value="1"/>
</dbReference>
<gene>
    <name evidence="3" type="ORF">ACFFF6_07850</name>
</gene>
<dbReference type="EMBL" id="JBHLSV010000007">
    <property type="protein sequence ID" value="MFC0673866.1"/>
    <property type="molecule type" value="Genomic_DNA"/>
</dbReference>
<evidence type="ECO:0000256" key="1">
    <source>
        <dbReference type="SAM" id="MobiDB-lite"/>
    </source>
</evidence>
<protein>
    <submittedName>
        <fullName evidence="3">Alpha/beta fold hydrolase</fullName>
    </submittedName>
</protein>
<organism evidence="3 4">
    <name type="scientific">Brachybacterium hainanense</name>
    <dbReference type="NCBI Taxonomy" id="1541174"/>
    <lineage>
        <taxon>Bacteria</taxon>
        <taxon>Bacillati</taxon>
        <taxon>Actinomycetota</taxon>
        <taxon>Actinomycetes</taxon>
        <taxon>Micrococcales</taxon>
        <taxon>Dermabacteraceae</taxon>
        <taxon>Brachybacterium</taxon>
    </lineage>
</organism>
<comment type="caution">
    <text evidence="3">The sequence shown here is derived from an EMBL/GenBank/DDBJ whole genome shotgun (WGS) entry which is preliminary data.</text>
</comment>
<dbReference type="InterPro" id="IPR029058">
    <property type="entry name" value="AB_hydrolase_fold"/>
</dbReference>